<evidence type="ECO:0000313" key="2">
    <source>
        <dbReference type="EMBL" id="CAK9266870.1"/>
    </source>
</evidence>
<dbReference type="Proteomes" id="UP001497444">
    <property type="component" value="Chromosome 19"/>
</dbReference>
<keyword evidence="1" id="KW-0472">Membrane</keyword>
<sequence length="333" mass="37985">MEGHQNLIMPTEGSGYPDSLGTLTVWGILKQAARVIQKHVRLLLPFVPSFTRPVLIYGAISWVSKFPYTLDISPAIHDRSLMQTSFTVTAIQQLVTNANPLNIAVTLGPVLFEVLFAWLDIASAAYCVDFVFKGNDNPEAKPMEENSKRIRRAVFRIFVTNLWVFLLILCIDLLFVADFFLCVHFFPSYMIYIMRLDYTLLIGVFLIFSILFSFSNIISTLELGCYGRPALKQSFILVTQNKCRVLGIFVVQFLIGSIVLAVGFLFSRFDPLHWTTPLGYICLFLVNLIVTMYSLVLQYVLYFSCKHLENATTNNYMALDVRTQTLPTWIFFI</sequence>
<dbReference type="PANTHER" id="PTHR33133:SF1">
    <property type="entry name" value="EXPRESSED PROTEIN-RELATED"/>
    <property type="match status" value="1"/>
</dbReference>
<keyword evidence="1" id="KW-0812">Transmembrane</keyword>
<reference evidence="2" key="1">
    <citation type="submission" date="2024-02" db="EMBL/GenBank/DDBJ databases">
        <authorList>
            <consortium name="ELIXIR-Norway"/>
            <consortium name="Elixir Norway"/>
        </authorList>
    </citation>
    <scope>NUCLEOTIDE SEQUENCE</scope>
</reference>
<feature type="transmembrane region" description="Helical" evidence="1">
    <location>
        <begin position="245"/>
        <end position="266"/>
    </location>
</feature>
<accession>A0ABP0WJ23</accession>
<keyword evidence="1" id="KW-1133">Transmembrane helix</keyword>
<dbReference type="EMBL" id="OZ020114">
    <property type="protein sequence ID" value="CAK9266870.1"/>
    <property type="molecule type" value="Genomic_DNA"/>
</dbReference>
<feature type="transmembrane region" description="Helical" evidence="1">
    <location>
        <begin position="198"/>
        <end position="224"/>
    </location>
</feature>
<keyword evidence="3" id="KW-1185">Reference proteome</keyword>
<evidence type="ECO:0000256" key="1">
    <source>
        <dbReference type="SAM" id="Phobius"/>
    </source>
</evidence>
<gene>
    <name evidence="2" type="ORF">CSSPJE1EN1_LOCUS12348</name>
</gene>
<evidence type="ECO:0008006" key="4">
    <source>
        <dbReference type="Google" id="ProtNLM"/>
    </source>
</evidence>
<organism evidence="2 3">
    <name type="scientific">Sphagnum jensenii</name>
    <dbReference type="NCBI Taxonomy" id="128206"/>
    <lineage>
        <taxon>Eukaryota</taxon>
        <taxon>Viridiplantae</taxon>
        <taxon>Streptophyta</taxon>
        <taxon>Embryophyta</taxon>
        <taxon>Bryophyta</taxon>
        <taxon>Sphagnophytina</taxon>
        <taxon>Sphagnopsida</taxon>
        <taxon>Sphagnales</taxon>
        <taxon>Sphagnaceae</taxon>
        <taxon>Sphagnum</taxon>
    </lineage>
</organism>
<protein>
    <recommendedName>
        <fullName evidence="4">Gustatory receptor</fullName>
    </recommendedName>
</protein>
<evidence type="ECO:0000313" key="3">
    <source>
        <dbReference type="Proteomes" id="UP001497444"/>
    </source>
</evidence>
<feature type="transmembrane region" description="Helical" evidence="1">
    <location>
        <begin position="153"/>
        <end position="186"/>
    </location>
</feature>
<name>A0ABP0WJ23_9BRYO</name>
<proteinExistence type="predicted"/>
<dbReference type="PANTHER" id="PTHR33133">
    <property type="entry name" value="OS08G0107100 PROTEIN-RELATED"/>
    <property type="match status" value="1"/>
</dbReference>
<feature type="transmembrane region" description="Helical" evidence="1">
    <location>
        <begin position="278"/>
        <end position="302"/>
    </location>
</feature>